<dbReference type="Pfam" id="PF13489">
    <property type="entry name" value="Methyltransf_23"/>
    <property type="match status" value="1"/>
</dbReference>
<evidence type="ECO:0000256" key="2">
    <source>
        <dbReference type="ARBA" id="ARBA00022679"/>
    </source>
</evidence>
<dbReference type="Proteomes" id="UP000248798">
    <property type="component" value="Unassembled WGS sequence"/>
</dbReference>
<keyword evidence="8" id="KW-1185">Reference proteome</keyword>
<dbReference type="HAMAP" id="MF_00472">
    <property type="entry name" value="UbiG"/>
    <property type="match status" value="1"/>
</dbReference>
<keyword evidence="2 6" id="KW-0808">Transferase</keyword>
<dbReference type="InterPro" id="IPR029063">
    <property type="entry name" value="SAM-dependent_MTases_sf"/>
</dbReference>
<keyword evidence="1 6" id="KW-0489">Methyltransferase</keyword>
<keyword evidence="3" id="KW-0831">Ubiquinone biosynthesis</keyword>
<dbReference type="InterPro" id="IPR010233">
    <property type="entry name" value="UbiG_MeTrfase"/>
</dbReference>
<accession>A0A328FA85</accession>
<protein>
    <submittedName>
        <fullName evidence="5">Bifunctional 2-polyprenyl-6-hydroxyphenol methylase/3-demethylubiquinol 3-O-methyltransferase UbiG</fullName>
        <ecNumber evidence="5">2.1.1.222</ecNumber>
        <ecNumber evidence="5">2.1.1.64</ecNumber>
    </submittedName>
    <submittedName>
        <fullName evidence="6">Bifunctional 3-demethylubiquinol 3-O-methyltransferase/2-polyprenyl-6-hydroxyphenol methylase</fullName>
    </submittedName>
</protein>
<dbReference type="PANTHER" id="PTHR43464">
    <property type="entry name" value="METHYLTRANSFERASE"/>
    <property type="match status" value="1"/>
</dbReference>
<keyword evidence="4" id="KW-0949">S-adenosyl-L-methionine</keyword>
<evidence type="ECO:0000256" key="3">
    <source>
        <dbReference type="ARBA" id="ARBA00022688"/>
    </source>
</evidence>
<dbReference type="UniPathway" id="UPA00232"/>
<dbReference type="GO" id="GO:0061542">
    <property type="term" value="F:3-demethylubiquinol 3-O-methyltransferase activity"/>
    <property type="evidence" value="ECO:0007669"/>
    <property type="project" value="UniProtKB-EC"/>
</dbReference>
<dbReference type="SUPFAM" id="SSF53335">
    <property type="entry name" value="S-adenosyl-L-methionine-dependent methyltransferases"/>
    <property type="match status" value="1"/>
</dbReference>
<reference evidence="6 7" key="1">
    <citation type="submission" date="2018-06" db="EMBL/GenBank/DDBJ databases">
        <title>Complete Genome Sequence of Desulfobacter hydrogenophilus (DSM3380).</title>
        <authorList>
            <person name="Marietou A."/>
            <person name="Schreiber L."/>
            <person name="Marshall I."/>
            <person name="Jorgensen B."/>
        </authorList>
    </citation>
    <scope>NUCLEOTIDE SEQUENCE [LARGE SCALE GENOMIC DNA]</scope>
    <source>
        <strain evidence="6 7">DSM 3380</strain>
    </source>
</reference>
<dbReference type="RefSeq" id="WP_111960408.1">
    <property type="nucleotide sequence ID" value="NZ_CP036313.1"/>
</dbReference>
<name>A0A328FA85_9BACT</name>
<proteinExistence type="inferred from homology"/>
<dbReference type="Proteomes" id="UP000293902">
    <property type="component" value="Chromosome"/>
</dbReference>
<dbReference type="NCBIfam" id="TIGR01983">
    <property type="entry name" value="UbiG"/>
    <property type="match status" value="1"/>
</dbReference>
<gene>
    <name evidence="5" type="primary">ubiG</name>
    <name evidence="6" type="ORF">DO021_21220</name>
    <name evidence="5" type="ORF">EYB58_00385</name>
</gene>
<evidence type="ECO:0000256" key="1">
    <source>
        <dbReference type="ARBA" id="ARBA00022603"/>
    </source>
</evidence>
<dbReference type="GO" id="GO:0010420">
    <property type="term" value="F:polyprenyldihydroxybenzoate methyltransferase activity"/>
    <property type="evidence" value="ECO:0007669"/>
    <property type="project" value="InterPro"/>
</dbReference>
<dbReference type="EC" id="2.1.1.64" evidence="5"/>
<evidence type="ECO:0000313" key="5">
    <source>
        <dbReference type="EMBL" id="QBH11509.1"/>
    </source>
</evidence>
<dbReference type="AlphaFoldDB" id="A0A328FA85"/>
<dbReference type="EMBL" id="CP036313">
    <property type="protein sequence ID" value="QBH11509.1"/>
    <property type="molecule type" value="Genomic_DNA"/>
</dbReference>
<dbReference type="EMBL" id="QLNI01000070">
    <property type="protein sequence ID" value="RAM00045.1"/>
    <property type="molecule type" value="Genomic_DNA"/>
</dbReference>
<dbReference type="OrthoDB" id="5522265at2"/>
<evidence type="ECO:0000313" key="6">
    <source>
        <dbReference type="EMBL" id="RAM00045.1"/>
    </source>
</evidence>
<dbReference type="Gene3D" id="3.40.50.150">
    <property type="entry name" value="Vaccinia Virus protein VP39"/>
    <property type="match status" value="1"/>
</dbReference>
<dbReference type="EC" id="2.1.1.222" evidence="5"/>
<evidence type="ECO:0000313" key="7">
    <source>
        <dbReference type="Proteomes" id="UP000248798"/>
    </source>
</evidence>
<dbReference type="CDD" id="cd02440">
    <property type="entry name" value="AdoMet_MTases"/>
    <property type="match status" value="1"/>
</dbReference>
<organism evidence="6 7">
    <name type="scientific">Desulfobacter hydrogenophilus</name>
    <dbReference type="NCBI Taxonomy" id="2291"/>
    <lineage>
        <taxon>Bacteria</taxon>
        <taxon>Pseudomonadati</taxon>
        <taxon>Thermodesulfobacteriota</taxon>
        <taxon>Desulfobacteria</taxon>
        <taxon>Desulfobacterales</taxon>
        <taxon>Desulfobacteraceae</taxon>
        <taxon>Desulfobacter</taxon>
    </lineage>
</organism>
<dbReference type="GO" id="GO:0032259">
    <property type="term" value="P:methylation"/>
    <property type="evidence" value="ECO:0007669"/>
    <property type="project" value="UniProtKB-KW"/>
</dbReference>
<dbReference type="PANTHER" id="PTHR43464:SF19">
    <property type="entry name" value="UBIQUINONE BIOSYNTHESIS O-METHYLTRANSFERASE, MITOCHONDRIAL"/>
    <property type="match status" value="1"/>
</dbReference>
<reference evidence="5 8" key="2">
    <citation type="submission" date="2019-02" db="EMBL/GenBank/DDBJ databases">
        <title>Complete genome sequence of Desulfobacter hydrogenophilus AcRS1.</title>
        <authorList>
            <person name="Marietou A."/>
            <person name="Lund M.B."/>
            <person name="Marshall I.P.G."/>
            <person name="Schreiber L."/>
            <person name="Jorgensen B."/>
        </authorList>
    </citation>
    <scope>NUCLEOTIDE SEQUENCE [LARGE SCALE GENOMIC DNA]</scope>
    <source>
        <strain evidence="5 8">AcRS1</strain>
    </source>
</reference>
<dbReference type="GO" id="GO:0102208">
    <property type="term" value="F:2-polyprenyl-6-hydroxyphenol methylase activity"/>
    <property type="evidence" value="ECO:0007669"/>
    <property type="project" value="UniProtKB-EC"/>
</dbReference>
<evidence type="ECO:0000313" key="8">
    <source>
        <dbReference type="Proteomes" id="UP000293902"/>
    </source>
</evidence>
<evidence type="ECO:0000256" key="4">
    <source>
        <dbReference type="ARBA" id="ARBA00022691"/>
    </source>
</evidence>
<sequence length="232" mass="26210">MTYNISSSEIEKFNDFATDWWDKNGRMKSLHDINPLRLEYIMQQTDLKGKRVLDVGCGGGILTERIARQAAETIGIDASSHMTAIARTHAKQSNMDIRYIDTDIEHITRFTKTGFDVILCMELLEHVPNYESVIGACKKALNPEGIVIFATINRNLMSFFLAVVCAEYVLRLLPKGTHDWASLIKPSELNRACSKAGLKQVDITGFSYNPITRNYYLCKNPMVNYLTSFTAV</sequence>